<gene>
    <name evidence="3" type="ORF">F8388_011174</name>
</gene>
<evidence type="ECO:0000259" key="2">
    <source>
        <dbReference type="Pfam" id="PF13456"/>
    </source>
</evidence>
<dbReference type="PANTHER" id="PTHR47074:SF11">
    <property type="entry name" value="REVERSE TRANSCRIPTASE-LIKE PROTEIN"/>
    <property type="match status" value="1"/>
</dbReference>
<dbReference type="InterPro" id="IPR012337">
    <property type="entry name" value="RNaseH-like_sf"/>
</dbReference>
<evidence type="ECO:0000313" key="4">
    <source>
        <dbReference type="Proteomes" id="UP000525078"/>
    </source>
</evidence>
<feature type="region of interest" description="Disordered" evidence="1">
    <location>
        <begin position="40"/>
        <end position="104"/>
    </location>
</feature>
<dbReference type="InterPro" id="IPR002156">
    <property type="entry name" value="RNaseH_domain"/>
</dbReference>
<feature type="compositionally biased region" description="Basic and acidic residues" evidence="1">
    <location>
        <begin position="68"/>
        <end position="92"/>
    </location>
</feature>
<feature type="compositionally biased region" description="Basic and acidic residues" evidence="1">
    <location>
        <begin position="48"/>
        <end position="59"/>
    </location>
</feature>
<dbReference type="CDD" id="cd06222">
    <property type="entry name" value="RNase_H_like"/>
    <property type="match status" value="1"/>
</dbReference>
<dbReference type="InterPro" id="IPR052929">
    <property type="entry name" value="RNase_H-like_EbsB-rel"/>
</dbReference>
<dbReference type="Gene3D" id="3.30.420.10">
    <property type="entry name" value="Ribonuclease H-like superfamily/Ribonuclease H"/>
    <property type="match status" value="1"/>
</dbReference>
<dbReference type="EMBL" id="JAATIP010000236">
    <property type="protein sequence ID" value="KAF4357436.1"/>
    <property type="molecule type" value="Genomic_DNA"/>
</dbReference>
<dbReference type="AlphaFoldDB" id="A0A7J6EGJ0"/>
<evidence type="ECO:0000313" key="3">
    <source>
        <dbReference type="EMBL" id="KAF4357436.1"/>
    </source>
</evidence>
<sequence length="444" mass="49560">MKLSHHREGEVESFERHVVEGKRVEIASVFSDVSEFATQKKVTPSIGKSKEKGEKKEGRSVILRSNHLSKERDEKASADHSKKWSTKEREAASDMEIDDEPGEKGPIARMRLRELWKFRKTVTGFAKGWIDEKKKVVNSVNGRKLKSAKVLARSKASLLVNKGREDGHDDISGDDGVGLSGGLMLLWEAGLKRKKSVVTLLEKGGTRWILAPRIGILRVKLKDDAEIILGIQQGSSKSEDRLIWHFAKNGEYNVRSGNLSLHNNFSPKSEDVIAVATRILEEYQSNHGRRSPKTNTPAPERKRWAPPDCGTLLFNVDAAVNTTNKSSSAGGVLRDHKGSCVMSFRQYWHFPFNPYVAELKAIKEAILIAGNRNLRDCLNAVKAINSSYVLDRDVEFLLEDIKKGLLSCNCLGVNYVPRTCNSLADYLAKNALVIKDSLVWDGVN</sequence>
<accession>A0A7J6EGJ0</accession>
<dbReference type="InterPro" id="IPR036397">
    <property type="entry name" value="RNaseH_sf"/>
</dbReference>
<dbReference type="GO" id="GO:0004523">
    <property type="term" value="F:RNA-DNA hybrid ribonuclease activity"/>
    <property type="evidence" value="ECO:0007669"/>
    <property type="project" value="InterPro"/>
</dbReference>
<organism evidence="3 4">
    <name type="scientific">Cannabis sativa</name>
    <name type="common">Hemp</name>
    <name type="synonym">Marijuana</name>
    <dbReference type="NCBI Taxonomy" id="3483"/>
    <lineage>
        <taxon>Eukaryota</taxon>
        <taxon>Viridiplantae</taxon>
        <taxon>Streptophyta</taxon>
        <taxon>Embryophyta</taxon>
        <taxon>Tracheophyta</taxon>
        <taxon>Spermatophyta</taxon>
        <taxon>Magnoliopsida</taxon>
        <taxon>eudicotyledons</taxon>
        <taxon>Gunneridae</taxon>
        <taxon>Pentapetalae</taxon>
        <taxon>rosids</taxon>
        <taxon>fabids</taxon>
        <taxon>Rosales</taxon>
        <taxon>Cannabaceae</taxon>
        <taxon>Cannabis</taxon>
    </lineage>
</organism>
<protein>
    <recommendedName>
        <fullName evidence="2">RNase H type-1 domain-containing protein</fullName>
    </recommendedName>
</protein>
<name>A0A7J6EGJ0_CANSA</name>
<proteinExistence type="predicted"/>
<dbReference type="GO" id="GO:0003676">
    <property type="term" value="F:nucleic acid binding"/>
    <property type="evidence" value="ECO:0007669"/>
    <property type="project" value="InterPro"/>
</dbReference>
<feature type="domain" description="RNase H type-1" evidence="2">
    <location>
        <begin position="315"/>
        <end position="431"/>
    </location>
</feature>
<dbReference type="InterPro" id="IPR044730">
    <property type="entry name" value="RNase_H-like_dom_plant"/>
</dbReference>
<dbReference type="Pfam" id="PF13456">
    <property type="entry name" value="RVT_3"/>
    <property type="match status" value="1"/>
</dbReference>
<dbReference type="Proteomes" id="UP000525078">
    <property type="component" value="Unassembled WGS sequence"/>
</dbReference>
<evidence type="ECO:0000256" key="1">
    <source>
        <dbReference type="SAM" id="MobiDB-lite"/>
    </source>
</evidence>
<dbReference type="PANTHER" id="PTHR47074">
    <property type="entry name" value="BNAC02G40300D PROTEIN"/>
    <property type="match status" value="1"/>
</dbReference>
<dbReference type="SUPFAM" id="SSF53098">
    <property type="entry name" value="Ribonuclease H-like"/>
    <property type="match status" value="1"/>
</dbReference>
<reference evidence="3 4" key="1">
    <citation type="journal article" date="2020" name="bioRxiv">
        <title>Sequence and annotation of 42 cannabis genomes reveals extensive copy number variation in cannabinoid synthesis and pathogen resistance genes.</title>
        <authorList>
            <person name="Mckernan K.J."/>
            <person name="Helbert Y."/>
            <person name="Kane L.T."/>
            <person name="Ebling H."/>
            <person name="Zhang L."/>
            <person name="Liu B."/>
            <person name="Eaton Z."/>
            <person name="Mclaughlin S."/>
            <person name="Kingan S."/>
            <person name="Baybayan P."/>
            <person name="Concepcion G."/>
            <person name="Jordan M."/>
            <person name="Riva A."/>
            <person name="Barbazuk W."/>
            <person name="Harkins T."/>
        </authorList>
    </citation>
    <scope>NUCLEOTIDE SEQUENCE [LARGE SCALE GENOMIC DNA]</scope>
    <source>
        <strain evidence="4">cv. Jamaican Lion 4</strain>
        <tissue evidence="3">Leaf</tissue>
    </source>
</reference>
<comment type="caution">
    <text evidence="3">The sequence shown here is derived from an EMBL/GenBank/DDBJ whole genome shotgun (WGS) entry which is preliminary data.</text>
</comment>